<evidence type="ECO:0000256" key="15">
    <source>
        <dbReference type="PIRNR" id="PIRNR004491"/>
    </source>
</evidence>
<dbReference type="SUPFAM" id="SSF82114">
    <property type="entry name" value="Riboflavin kinase-like"/>
    <property type="match status" value="1"/>
</dbReference>
<gene>
    <name evidence="17" type="ORF">IAC47_07280</name>
</gene>
<comment type="pathway">
    <text evidence="3 15">Cofactor biosynthesis; FMN biosynthesis; FMN from riboflavin (ATP route): step 1/1.</text>
</comment>
<dbReference type="AlphaFoldDB" id="A0A9D1RI97"/>
<comment type="similarity">
    <text evidence="15">Belongs to the ribF family.</text>
</comment>
<evidence type="ECO:0000256" key="4">
    <source>
        <dbReference type="ARBA" id="ARBA00022630"/>
    </source>
</evidence>
<keyword evidence="11 15" id="KW-0067">ATP-binding</keyword>
<evidence type="ECO:0000313" key="17">
    <source>
        <dbReference type="EMBL" id="HIW88052.1"/>
    </source>
</evidence>
<reference evidence="17" key="1">
    <citation type="journal article" date="2021" name="PeerJ">
        <title>Extensive microbial diversity within the chicken gut microbiome revealed by metagenomics and culture.</title>
        <authorList>
            <person name="Gilroy R."/>
            <person name="Ravi A."/>
            <person name="Getino M."/>
            <person name="Pursley I."/>
            <person name="Horton D.L."/>
            <person name="Alikhan N.F."/>
            <person name="Baker D."/>
            <person name="Gharbi K."/>
            <person name="Hall N."/>
            <person name="Watson M."/>
            <person name="Adriaenssens E.M."/>
            <person name="Foster-Nyarko E."/>
            <person name="Jarju S."/>
            <person name="Secka A."/>
            <person name="Antonio M."/>
            <person name="Oren A."/>
            <person name="Chaudhuri R.R."/>
            <person name="La Ragione R."/>
            <person name="Hildebrand F."/>
            <person name="Pallen M.J."/>
        </authorList>
    </citation>
    <scope>NUCLEOTIDE SEQUENCE</scope>
    <source>
        <strain evidence="17">Gambia16-930</strain>
    </source>
</reference>
<evidence type="ECO:0000256" key="12">
    <source>
        <dbReference type="ARBA" id="ARBA00023268"/>
    </source>
</evidence>
<keyword evidence="9 15" id="KW-0418">Kinase</keyword>
<evidence type="ECO:0000259" key="16">
    <source>
        <dbReference type="SMART" id="SM00904"/>
    </source>
</evidence>
<evidence type="ECO:0000256" key="2">
    <source>
        <dbReference type="ARBA" id="ARBA00004726"/>
    </source>
</evidence>
<evidence type="ECO:0000256" key="9">
    <source>
        <dbReference type="ARBA" id="ARBA00022777"/>
    </source>
</evidence>
<keyword evidence="6 15" id="KW-0808">Transferase</keyword>
<dbReference type="Pfam" id="PF01687">
    <property type="entry name" value="Flavokinase"/>
    <property type="match status" value="1"/>
</dbReference>
<evidence type="ECO:0000256" key="5">
    <source>
        <dbReference type="ARBA" id="ARBA00022643"/>
    </source>
</evidence>
<keyword evidence="8 15" id="KW-0547">Nucleotide-binding</keyword>
<dbReference type="Gene3D" id="2.40.30.30">
    <property type="entry name" value="Riboflavin kinase-like"/>
    <property type="match status" value="1"/>
</dbReference>
<evidence type="ECO:0000256" key="3">
    <source>
        <dbReference type="ARBA" id="ARBA00005201"/>
    </source>
</evidence>
<comment type="function">
    <text evidence="1">Catalyzes the phosphorylation of riboflavin to FMN followed by the adenylation of FMN to FAD.</text>
</comment>
<dbReference type="EC" id="2.7.1.26" evidence="15"/>
<dbReference type="GO" id="GO:0005524">
    <property type="term" value="F:ATP binding"/>
    <property type="evidence" value="ECO:0007669"/>
    <property type="project" value="UniProtKB-UniRule"/>
</dbReference>
<dbReference type="CDD" id="cd02064">
    <property type="entry name" value="FAD_synthetase_N"/>
    <property type="match status" value="1"/>
</dbReference>
<comment type="catalytic activity">
    <reaction evidence="13 15">
        <text>riboflavin + ATP = FMN + ADP + H(+)</text>
        <dbReference type="Rhea" id="RHEA:14357"/>
        <dbReference type="ChEBI" id="CHEBI:15378"/>
        <dbReference type="ChEBI" id="CHEBI:30616"/>
        <dbReference type="ChEBI" id="CHEBI:57986"/>
        <dbReference type="ChEBI" id="CHEBI:58210"/>
        <dbReference type="ChEBI" id="CHEBI:456216"/>
        <dbReference type="EC" id="2.7.1.26"/>
    </reaction>
</comment>
<sequence>MEIVTLNGQLELEDRPVVTVGMFDGVHIGHRKLLSELVRRAKENACKSVVMTFDRHPQHVLANGKTDLKILQNNAERFDKIASTGVDYLCVLHFTDGFAHLLPSEFLDRMKQSLDPQLVLLGYDNRFGRKNSSEFDEILAAGHYGDILVQRTDTCVFCNSIEVSSTQIRKALERGEVDLANRMLGSNYVFSGRVVEGNRIGRQLDFPTANLKVEELKLIPAKGVYAVMASVDGHTMKGMLSIGTRPTLGLEDLSIEVNIFDFSQWIYDKTVSVEFIEYIRSEKKFGSLEQLKQQLCRDRDEAERILACV</sequence>
<comment type="catalytic activity">
    <reaction evidence="14 15">
        <text>FMN + ATP + H(+) = FAD + diphosphate</text>
        <dbReference type="Rhea" id="RHEA:17237"/>
        <dbReference type="ChEBI" id="CHEBI:15378"/>
        <dbReference type="ChEBI" id="CHEBI:30616"/>
        <dbReference type="ChEBI" id="CHEBI:33019"/>
        <dbReference type="ChEBI" id="CHEBI:57692"/>
        <dbReference type="ChEBI" id="CHEBI:58210"/>
        <dbReference type="EC" id="2.7.7.2"/>
    </reaction>
</comment>
<evidence type="ECO:0000256" key="8">
    <source>
        <dbReference type="ARBA" id="ARBA00022741"/>
    </source>
</evidence>
<evidence type="ECO:0000256" key="14">
    <source>
        <dbReference type="ARBA" id="ARBA00049494"/>
    </source>
</evidence>
<dbReference type="NCBIfam" id="TIGR00083">
    <property type="entry name" value="ribF"/>
    <property type="match status" value="1"/>
</dbReference>
<keyword evidence="4 15" id="KW-0285">Flavoprotein</keyword>
<dbReference type="GO" id="GO:0009398">
    <property type="term" value="P:FMN biosynthetic process"/>
    <property type="evidence" value="ECO:0007669"/>
    <property type="project" value="UniProtKB-UniRule"/>
</dbReference>
<dbReference type="InterPro" id="IPR015865">
    <property type="entry name" value="Riboflavin_kinase_bac/euk"/>
</dbReference>
<dbReference type="PANTHER" id="PTHR22749:SF6">
    <property type="entry name" value="RIBOFLAVIN KINASE"/>
    <property type="match status" value="1"/>
</dbReference>
<dbReference type="InterPro" id="IPR015864">
    <property type="entry name" value="FAD_synthase"/>
</dbReference>
<dbReference type="Proteomes" id="UP000824267">
    <property type="component" value="Unassembled WGS sequence"/>
</dbReference>
<keyword evidence="5 15" id="KW-0288">FMN</keyword>
<dbReference type="GO" id="GO:0008531">
    <property type="term" value="F:riboflavin kinase activity"/>
    <property type="evidence" value="ECO:0007669"/>
    <property type="project" value="UniProtKB-UniRule"/>
</dbReference>
<dbReference type="InterPro" id="IPR023465">
    <property type="entry name" value="Riboflavin_kinase_dom_sf"/>
</dbReference>
<dbReference type="InterPro" id="IPR002606">
    <property type="entry name" value="Riboflavin_kinase_bac"/>
</dbReference>
<keyword evidence="7 15" id="KW-0548">Nucleotidyltransferase</keyword>
<keyword evidence="10 15" id="KW-0274">FAD</keyword>
<dbReference type="FunFam" id="3.40.50.620:FF:000021">
    <property type="entry name" value="Riboflavin biosynthesis protein"/>
    <property type="match status" value="1"/>
</dbReference>
<accession>A0A9D1RI97</accession>
<dbReference type="InterPro" id="IPR014729">
    <property type="entry name" value="Rossmann-like_a/b/a_fold"/>
</dbReference>
<dbReference type="GO" id="GO:0009231">
    <property type="term" value="P:riboflavin biosynthetic process"/>
    <property type="evidence" value="ECO:0007669"/>
    <property type="project" value="InterPro"/>
</dbReference>
<dbReference type="PIRSF" id="PIRSF004491">
    <property type="entry name" value="FAD_Synth"/>
    <property type="match status" value="1"/>
</dbReference>
<dbReference type="GO" id="GO:0003919">
    <property type="term" value="F:FMN adenylyltransferase activity"/>
    <property type="evidence" value="ECO:0007669"/>
    <property type="project" value="UniProtKB-UniRule"/>
</dbReference>
<proteinExistence type="inferred from homology"/>
<dbReference type="EC" id="2.7.7.2" evidence="15"/>
<dbReference type="EMBL" id="DXGG01000227">
    <property type="protein sequence ID" value="HIW88052.1"/>
    <property type="molecule type" value="Genomic_DNA"/>
</dbReference>
<organism evidence="17 18">
    <name type="scientific">Candidatus Onthomorpha intestinigallinarum</name>
    <dbReference type="NCBI Taxonomy" id="2840880"/>
    <lineage>
        <taxon>Bacteria</taxon>
        <taxon>Pseudomonadati</taxon>
        <taxon>Bacteroidota</taxon>
        <taxon>Bacteroidia</taxon>
        <taxon>Bacteroidales</taxon>
        <taxon>Candidatus Onthomorpha</taxon>
    </lineage>
</organism>
<evidence type="ECO:0000256" key="10">
    <source>
        <dbReference type="ARBA" id="ARBA00022827"/>
    </source>
</evidence>
<dbReference type="InterPro" id="IPR023468">
    <property type="entry name" value="Riboflavin_kinase"/>
</dbReference>
<comment type="pathway">
    <text evidence="2 15">Cofactor biosynthesis; FAD biosynthesis; FAD from FMN: step 1/1.</text>
</comment>
<dbReference type="Gene3D" id="3.40.50.620">
    <property type="entry name" value="HUPs"/>
    <property type="match status" value="1"/>
</dbReference>
<protein>
    <recommendedName>
        <fullName evidence="15">Riboflavin biosynthesis protein</fullName>
    </recommendedName>
    <domain>
        <recommendedName>
            <fullName evidence="15">Riboflavin kinase</fullName>
            <ecNumber evidence="15">2.7.1.26</ecNumber>
        </recommendedName>
        <alternativeName>
            <fullName evidence="15">Flavokinase</fullName>
        </alternativeName>
    </domain>
    <domain>
        <recommendedName>
            <fullName evidence="15">FMN adenylyltransferase</fullName>
            <ecNumber evidence="15">2.7.7.2</ecNumber>
        </recommendedName>
        <alternativeName>
            <fullName evidence="15">FAD pyrophosphorylase</fullName>
        </alternativeName>
        <alternativeName>
            <fullName evidence="15">FAD synthase</fullName>
        </alternativeName>
    </domain>
</protein>
<dbReference type="SUPFAM" id="SSF52374">
    <property type="entry name" value="Nucleotidylyl transferase"/>
    <property type="match status" value="1"/>
</dbReference>
<name>A0A9D1RI97_9BACT</name>
<evidence type="ECO:0000256" key="6">
    <source>
        <dbReference type="ARBA" id="ARBA00022679"/>
    </source>
</evidence>
<dbReference type="FunFam" id="2.40.30.30:FF:000003">
    <property type="entry name" value="Riboflavin biosynthesis protein"/>
    <property type="match status" value="1"/>
</dbReference>
<evidence type="ECO:0000256" key="1">
    <source>
        <dbReference type="ARBA" id="ARBA00002121"/>
    </source>
</evidence>
<dbReference type="NCBIfam" id="NF004162">
    <property type="entry name" value="PRK05627.1-5"/>
    <property type="match status" value="1"/>
</dbReference>
<comment type="caution">
    <text evidence="17">The sequence shown here is derived from an EMBL/GenBank/DDBJ whole genome shotgun (WGS) entry which is preliminary data.</text>
</comment>
<dbReference type="PANTHER" id="PTHR22749">
    <property type="entry name" value="RIBOFLAVIN KINASE/FMN ADENYLYLTRANSFERASE"/>
    <property type="match status" value="1"/>
</dbReference>
<evidence type="ECO:0000256" key="7">
    <source>
        <dbReference type="ARBA" id="ARBA00022695"/>
    </source>
</evidence>
<evidence type="ECO:0000256" key="13">
    <source>
        <dbReference type="ARBA" id="ARBA00047880"/>
    </source>
</evidence>
<evidence type="ECO:0000313" key="18">
    <source>
        <dbReference type="Proteomes" id="UP000824267"/>
    </source>
</evidence>
<dbReference type="SMART" id="SM00904">
    <property type="entry name" value="Flavokinase"/>
    <property type="match status" value="1"/>
</dbReference>
<evidence type="ECO:0000256" key="11">
    <source>
        <dbReference type="ARBA" id="ARBA00022840"/>
    </source>
</evidence>
<reference evidence="17" key="2">
    <citation type="submission" date="2021-04" db="EMBL/GenBank/DDBJ databases">
        <authorList>
            <person name="Gilroy R."/>
        </authorList>
    </citation>
    <scope>NUCLEOTIDE SEQUENCE</scope>
    <source>
        <strain evidence="17">Gambia16-930</strain>
    </source>
</reference>
<keyword evidence="12" id="KW-0511">Multifunctional enzyme</keyword>
<dbReference type="GO" id="GO:0006747">
    <property type="term" value="P:FAD biosynthetic process"/>
    <property type="evidence" value="ECO:0007669"/>
    <property type="project" value="UniProtKB-UniRule"/>
</dbReference>
<feature type="domain" description="Riboflavin kinase" evidence="16">
    <location>
        <begin position="183"/>
        <end position="307"/>
    </location>
</feature>
<dbReference type="Pfam" id="PF06574">
    <property type="entry name" value="FAD_syn"/>
    <property type="match status" value="1"/>
</dbReference>